<keyword evidence="3" id="KW-1185">Reference proteome</keyword>
<dbReference type="AlphaFoldDB" id="A0A6A6HG35"/>
<dbReference type="Proteomes" id="UP000800092">
    <property type="component" value="Unassembled WGS sequence"/>
</dbReference>
<evidence type="ECO:0000313" key="2">
    <source>
        <dbReference type="EMBL" id="KAF2236862.1"/>
    </source>
</evidence>
<dbReference type="EMBL" id="ML991783">
    <property type="protein sequence ID" value="KAF2236862.1"/>
    <property type="molecule type" value="Genomic_DNA"/>
</dbReference>
<evidence type="ECO:0000256" key="1">
    <source>
        <dbReference type="SAM" id="SignalP"/>
    </source>
</evidence>
<feature type="chain" id="PRO_5025367518" evidence="1">
    <location>
        <begin position="30"/>
        <end position="146"/>
    </location>
</feature>
<gene>
    <name evidence="2" type="ORF">EV356DRAFT_54100</name>
</gene>
<feature type="signal peptide" evidence="1">
    <location>
        <begin position="1"/>
        <end position="29"/>
    </location>
</feature>
<evidence type="ECO:0000313" key="3">
    <source>
        <dbReference type="Proteomes" id="UP000800092"/>
    </source>
</evidence>
<protein>
    <submittedName>
        <fullName evidence="2">Uncharacterized protein</fullName>
    </submittedName>
</protein>
<accession>A0A6A6HG35</accession>
<organism evidence="2 3">
    <name type="scientific">Viridothelium virens</name>
    <name type="common">Speckled blister lichen</name>
    <name type="synonym">Trypethelium virens</name>
    <dbReference type="NCBI Taxonomy" id="1048519"/>
    <lineage>
        <taxon>Eukaryota</taxon>
        <taxon>Fungi</taxon>
        <taxon>Dikarya</taxon>
        <taxon>Ascomycota</taxon>
        <taxon>Pezizomycotina</taxon>
        <taxon>Dothideomycetes</taxon>
        <taxon>Dothideomycetes incertae sedis</taxon>
        <taxon>Trypetheliales</taxon>
        <taxon>Trypetheliaceae</taxon>
        <taxon>Viridothelium</taxon>
    </lineage>
</organism>
<keyword evidence="1" id="KW-0732">Signal</keyword>
<sequence length="146" mass="16523">MDQGSTRSSWTLWCFGLLLWPTLLRPARAWLLGPAPAFRLHRPCSTELQTWLLACLLPRRVKVQRFLGVSSNHLGPSMLFSRRTLSQVRPPRQEIHRDTSSTPLVMHQYDRLGNDGLLVYACSKAYARVGCGRVQTPCSTPAPLHM</sequence>
<reference evidence="2" key="1">
    <citation type="journal article" date="2020" name="Stud. Mycol.">
        <title>101 Dothideomycetes genomes: a test case for predicting lifestyles and emergence of pathogens.</title>
        <authorList>
            <person name="Haridas S."/>
            <person name="Albert R."/>
            <person name="Binder M."/>
            <person name="Bloem J."/>
            <person name="Labutti K."/>
            <person name="Salamov A."/>
            <person name="Andreopoulos B."/>
            <person name="Baker S."/>
            <person name="Barry K."/>
            <person name="Bills G."/>
            <person name="Bluhm B."/>
            <person name="Cannon C."/>
            <person name="Castanera R."/>
            <person name="Culley D."/>
            <person name="Daum C."/>
            <person name="Ezra D."/>
            <person name="Gonzalez J."/>
            <person name="Henrissat B."/>
            <person name="Kuo A."/>
            <person name="Liang C."/>
            <person name="Lipzen A."/>
            <person name="Lutzoni F."/>
            <person name="Magnuson J."/>
            <person name="Mondo S."/>
            <person name="Nolan M."/>
            <person name="Ohm R."/>
            <person name="Pangilinan J."/>
            <person name="Park H.-J."/>
            <person name="Ramirez L."/>
            <person name="Alfaro M."/>
            <person name="Sun H."/>
            <person name="Tritt A."/>
            <person name="Yoshinaga Y."/>
            <person name="Zwiers L.-H."/>
            <person name="Turgeon B."/>
            <person name="Goodwin S."/>
            <person name="Spatafora J."/>
            <person name="Crous P."/>
            <person name="Grigoriev I."/>
        </authorList>
    </citation>
    <scope>NUCLEOTIDE SEQUENCE</scope>
    <source>
        <strain evidence="2">Tuck. ex Michener</strain>
    </source>
</reference>
<name>A0A6A6HG35_VIRVR</name>
<proteinExistence type="predicted"/>